<name>A0ABZ3FVC7_ACHDE</name>
<evidence type="ECO:0000313" key="2">
    <source>
        <dbReference type="EMBL" id="XAN13399.1"/>
    </source>
</evidence>
<dbReference type="Proteomes" id="UP001446337">
    <property type="component" value="Chromosome"/>
</dbReference>
<protein>
    <submittedName>
        <fullName evidence="2">XRE family transcriptional regulator</fullName>
    </submittedName>
</protein>
<feature type="region of interest" description="Disordered" evidence="1">
    <location>
        <begin position="115"/>
        <end position="141"/>
    </location>
</feature>
<accession>A0ABZ3FVC7</accession>
<dbReference type="Gene3D" id="1.10.260.40">
    <property type="entry name" value="lambda repressor-like DNA-binding domains"/>
    <property type="match status" value="1"/>
</dbReference>
<organism evidence="2 3">
    <name type="scientific">Achromobacter denitrificans</name>
    <name type="common">Alcaligenes denitrificans</name>
    <dbReference type="NCBI Taxonomy" id="32002"/>
    <lineage>
        <taxon>Bacteria</taxon>
        <taxon>Pseudomonadati</taxon>
        <taxon>Pseudomonadota</taxon>
        <taxon>Betaproteobacteria</taxon>
        <taxon>Burkholderiales</taxon>
        <taxon>Alcaligenaceae</taxon>
        <taxon>Achromobacter</taxon>
    </lineage>
</organism>
<keyword evidence="3" id="KW-1185">Reference proteome</keyword>
<gene>
    <name evidence="2" type="ORF">AAIK43_18490</name>
</gene>
<dbReference type="SUPFAM" id="SSF47413">
    <property type="entry name" value="lambda repressor-like DNA-binding domains"/>
    <property type="match status" value="1"/>
</dbReference>
<evidence type="ECO:0000313" key="3">
    <source>
        <dbReference type="Proteomes" id="UP001446337"/>
    </source>
</evidence>
<sequence length="141" mass="15002">MPKSSPSLQFLPAPALAALERLGADLVVARVRRMQSQREWAQRLGVSIPTLARLEKGDPSVGMGVYAAALWMIGKSKELGELASPTQDIGAIEQDIRRAKNVRAVRSKASVAARLSRSQKQVNKDADAGESSLGRGAGPSL</sequence>
<dbReference type="RefSeq" id="WP_252978694.1">
    <property type="nucleotide sequence ID" value="NZ_CP154792.1"/>
</dbReference>
<dbReference type="EMBL" id="CP154792">
    <property type="protein sequence ID" value="XAN13399.1"/>
    <property type="molecule type" value="Genomic_DNA"/>
</dbReference>
<evidence type="ECO:0000256" key="1">
    <source>
        <dbReference type="SAM" id="MobiDB-lite"/>
    </source>
</evidence>
<reference evidence="2 3" key="1">
    <citation type="submission" date="2024-05" db="EMBL/GenBank/DDBJ databases">
        <title>Achromobacter denitrificans. BP1, complete genome.</title>
        <authorList>
            <person name="Zhang B."/>
        </authorList>
    </citation>
    <scope>NUCLEOTIDE SEQUENCE [LARGE SCALE GENOMIC DNA]</scope>
    <source>
        <strain evidence="2 3">BP1</strain>
    </source>
</reference>
<proteinExistence type="predicted"/>
<dbReference type="InterPro" id="IPR010982">
    <property type="entry name" value="Lambda_DNA-bd_dom_sf"/>
</dbReference>